<reference evidence="3" key="1">
    <citation type="submission" date="2016-10" db="EMBL/GenBank/DDBJ databases">
        <authorList>
            <person name="Varghese N."/>
            <person name="Submissions S."/>
        </authorList>
    </citation>
    <scope>NUCLEOTIDE SEQUENCE [LARGE SCALE GENOMIC DNA]</scope>
    <source>
        <strain evidence="3">DSM 45422</strain>
    </source>
</reference>
<dbReference type="PANTHER" id="PTHR43162">
    <property type="match status" value="1"/>
</dbReference>
<dbReference type="InterPro" id="IPR008030">
    <property type="entry name" value="NmrA-like"/>
</dbReference>
<feature type="domain" description="NmrA-like" evidence="1">
    <location>
        <begin position="2"/>
        <end position="225"/>
    </location>
</feature>
<evidence type="ECO:0000259" key="1">
    <source>
        <dbReference type="Pfam" id="PF05368"/>
    </source>
</evidence>
<dbReference type="InterPro" id="IPR036291">
    <property type="entry name" value="NAD(P)-bd_dom_sf"/>
</dbReference>
<evidence type="ECO:0000313" key="3">
    <source>
        <dbReference type="Proteomes" id="UP000198921"/>
    </source>
</evidence>
<dbReference type="EMBL" id="FNOT01000023">
    <property type="protein sequence ID" value="SDZ13545.1"/>
    <property type="molecule type" value="Genomic_DNA"/>
</dbReference>
<dbReference type="AlphaFoldDB" id="A0A1H3QKN3"/>
<dbReference type="Pfam" id="PF05368">
    <property type="entry name" value="NmrA"/>
    <property type="match status" value="1"/>
</dbReference>
<proteinExistence type="predicted"/>
<gene>
    <name evidence="2" type="ORF">SAMN05660209_04791</name>
</gene>
<name>A0A1H3QKN3_9ACTN</name>
<evidence type="ECO:0000313" key="2">
    <source>
        <dbReference type="EMBL" id="SDZ13545.1"/>
    </source>
</evidence>
<dbReference type="RefSeq" id="WP_091161860.1">
    <property type="nucleotide sequence ID" value="NZ_FNOT01000023.1"/>
</dbReference>
<dbReference type="InterPro" id="IPR051604">
    <property type="entry name" value="Ergot_Alk_Oxidoreductase"/>
</dbReference>
<dbReference type="STRING" id="1137993.SAMN05660209_04791"/>
<dbReference type="PANTHER" id="PTHR43162:SF1">
    <property type="entry name" value="PRESTALK A DIFFERENTIATION PROTEIN A"/>
    <property type="match status" value="1"/>
</dbReference>
<dbReference type="Proteomes" id="UP000198921">
    <property type="component" value="Unassembled WGS sequence"/>
</dbReference>
<dbReference type="SUPFAM" id="SSF51735">
    <property type="entry name" value="NAD(P)-binding Rossmann-fold domains"/>
    <property type="match status" value="1"/>
</dbReference>
<keyword evidence="3" id="KW-1185">Reference proteome</keyword>
<protein>
    <submittedName>
        <fullName evidence="2">Uncharacterized conserved protein YbjT, contains NAD(P)-binding and DUF2867 domains</fullName>
    </submittedName>
</protein>
<sequence>MTVFVTGATGKLGPHVIASLVARGERVRALVRDPGKARPLLPADAELVQGDFAAIPTVEAELAAAATMLLLTPHGPDMAAVQNTLIDLATRAGTRVVKVSGTSAGIRPDGPDACRQHFDAEKHLADSGVPWAVVRPNGFMQTLIVAMAATVRERGLIANPLGTAGISLVDCADVGAAAAAVLTDPRHDGRHYVLTGPAAPTYAEIAAVISEETGVDVKVLDVTPEQAGDAARARGLSDWEAGHLTEMLGMFRTGASEYVTTDVEEVTGRQPRSVRDFVRDHRHLFTG</sequence>
<organism evidence="2 3">
    <name type="scientific">Geodermatophilus africanus</name>
    <dbReference type="NCBI Taxonomy" id="1137993"/>
    <lineage>
        <taxon>Bacteria</taxon>
        <taxon>Bacillati</taxon>
        <taxon>Actinomycetota</taxon>
        <taxon>Actinomycetes</taxon>
        <taxon>Geodermatophilales</taxon>
        <taxon>Geodermatophilaceae</taxon>
        <taxon>Geodermatophilus</taxon>
    </lineage>
</organism>
<accession>A0A1H3QKN3</accession>
<dbReference type="Gene3D" id="3.90.25.10">
    <property type="entry name" value="UDP-galactose 4-epimerase, domain 1"/>
    <property type="match status" value="1"/>
</dbReference>
<dbReference type="OrthoDB" id="4457504at2"/>
<dbReference type="Gene3D" id="3.40.50.720">
    <property type="entry name" value="NAD(P)-binding Rossmann-like Domain"/>
    <property type="match status" value="1"/>
</dbReference>